<keyword evidence="1" id="KW-0597">Phosphoprotein</keyword>
<dbReference type="InterPro" id="IPR001789">
    <property type="entry name" value="Sig_transdc_resp-reg_receiver"/>
</dbReference>
<gene>
    <name evidence="4" type="primary">divK_6</name>
    <name evidence="4" type="ORF">SDC9_88209</name>
</gene>
<reference evidence="4" key="1">
    <citation type="submission" date="2019-08" db="EMBL/GenBank/DDBJ databases">
        <authorList>
            <person name="Kucharzyk K."/>
            <person name="Murdoch R.W."/>
            <person name="Higgins S."/>
            <person name="Loffler F."/>
        </authorList>
    </citation>
    <scope>NUCLEOTIDE SEQUENCE</scope>
</reference>
<name>A0A644ZVD5_9ZZZZ</name>
<feature type="domain" description="Response regulatory" evidence="3">
    <location>
        <begin position="18"/>
        <end position="133"/>
    </location>
</feature>
<dbReference type="Gene3D" id="3.40.50.2300">
    <property type="match status" value="1"/>
</dbReference>
<dbReference type="SMART" id="SM00448">
    <property type="entry name" value="REC"/>
    <property type="match status" value="1"/>
</dbReference>
<evidence type="ECO:0000256" key="2">
    <source>
        <dbReference type="ARBA" id="ARBA00023012"/>
    </source>
</evidence>
<dbReference type="SUPFAM" id="SSF52172">
    <property type="entry name" value="CheY-like"/>
    <property type="match status" value="1"/>
</dbReference>
<keyword evidence="2" id="KW-0902">Two-component regulatory system</keyword>
<protein>
    <submittedName>
        <fullName evidence="4">Polar-differentiation response regulator DivK</fullName>
    </submittedName>
</protein>
<dbReference type="PROSITE" id="PS50110">
    <property type="entry name" value="RESPONSE_REGULATORY"/>
    <property type="match status" value="1"/>
</dbReference>
<dbReference type="AlphaFoldDB" id="A0A644ZVD5"/>
<dbReference type="CDD" id="cd17546">
    <property type="entry name" value="REC_hyHK_CKI1_RcsC-like"/>
    <property type="match status" value="1"/>
</dbReference>
<evidence type="ECO:0000259" key="3">
    <source>
        <dbReference type="PROSITE" id="PS50110"/>
    </source>
</evidence>
<accession>A0A644ZVD5</accession>
<dbReference type="GO" id="GO:0000160">
    <property type="term" value="P:phosphorelay signal transduction system"/>
    <property type="evidence" value="ECO:0007669"/>
    <property type="project" value="UniProtKB-KW"/>
</dbReference>
<organism evidence="4">
    <name type="scientific">bioreactor metagenome</name>
    <dbReference type="NCBI Taxonomy" id="1076179"/>
    <lineage>
        <taxon>unclassified sequences</taxon>
        <taxon>metagenomes</taxon>
        <taxon>ecological metagenomes</taxon>
    </lineage>
</organism>
<dbReference type="InterPro" id="IPR011006">
    <property type="entry name" value="CheY-like_superfamily"/>
</dbReference>
<dbReference type="Pfam" id="PF00072">
    <property type="entry name" value="Response_reg"/>
    <property type="match status" value="1"/>
</dbReference>
<sequence>MHDILGEVSLAAKPREHRLLLAEDDYANAEFVKIVFRRANINVIHAHNGAEAVQMFRDGNNLDMVLMDIKMPVMDGYSATKEIRKINKDIPVIALTAFALDGDREKAFEAGCNEYITKPVDRERLLKVVSNYLDK</sequence>
<evidence type="ECO:0000313" key="4">
    <source>
        <dbReference type="EMBL" id="MPM41554.1"/>
    </source>
</evidence>
<proteinExistence type="predicted"/>
<dbReference type="PANTHER" id="PTHR45339:SF1">
    <property type="entry name" value="HYBRID SIGNAL TRANSDUCTION HISTIDINE KINASE J"/>
    <property type="match status" value="1"/>
</dbReference>
<evidence type="ECO:0000256" key="1">
    <source>
        <dbReference type="ARBA" id="ARBA00022553"/>
    </source>
</evidence>
<dbReference type="PANTHER" id="PTHR45339">
    <property type="entry name" value="HYBRID SIGNAL TRANSDUCTION HISTIDINE KINASE J"/>
    <property type="match status" value="1"/>
</dbReference>
<comment type="caution">
    <text evidence="4">The sequence shown here is derived from an EMBL/GenBank/DDBJ whole genome shotgun (WGS) entry which is preliminary data.</text>
</comment>
<dbReference type="EMBL" id="VSSQ01009414">
    <property type="protein sequence ID" value="MPM41554.1"/>
    <property type="molecule type" value="Genomic_DNA"/>
</dbReference>